<keyword evidence="11 14" id="KW-0472">Membrane</keyword>
<keyword evidence="12 19" id="KW-0675">Receptor</keyword>
<dbReference type="CDD" id="cd01347">
    <property type="entry name" value="ligand_gated_channel"/>
    <property type="match status" value="1"/>
</dbReference>
<evidence type="ECO:0000256" key="12">
    <source>
        <dbReference type="ARBA" id="ARBA00023170"/>
    </source>
</evidence>
<dbReference type="AlphaFoldDB" id="A0A2G7T7D6"/>
<dbReference type="InterPro" id="IPR010105">
    <property type="entry name" value="TonB_sidphr_rcpt"/>
</dbReference>
<dbReference type="SUPFAM" id="SSF56935">
    <property type="entry name" value="Porins"/>
    <property type="match status" value="1"/>
</dbReference>
<feature type="domain" description="TonB-dependent receptor-like beta-barrel" evidence="17">
    <location>
        <begin position="248"/>
        <end position="673"/>
    </location>
</feature>
<dbReference type="Pfam" id="PF07715">
    <property type="entry name" value="Plug"/>
    <property type="match status" value="1"/>
</dbReference>
<dbReference type="GO" id="GO:0015344">
    <property type="term" value="F:siderophore uptake transmembrane transporter activity"/>
    <property type="evidence" value="ECO:0007669"/>
    <property type="project" value="TreeGrafter"/>
</dbReference>
<keyword evidence="5" id="KW-0410">Iron transport</keyword>
<keyword evidence="4 14" id="KW-1134">Transmembrane beta strand</keyword>
<dbReference type="InterPro" id="IPR000531">
    <property type="entry name" value="Beta-barrel_TonB"/>
</dbReference>
<reference evidence="19" key="1">
    <citation type="submission" date="2017-10" db="EMBL/GenBank/DDBJ databases">
        <title>Chryseobacterium sp. B5 is a hydrocarbonoclastic and plant growth promoting bacterium.</title>
        <authorList>
            <person name="Thijs S."/>
            <person name="Gkorezis P."/>
            <person name="Van Hamme J."/>
        </authorList>
    </citation>
    <scope>NUCLEOTIDE SEQUENCE</scope>
    <source>
        <strain evidence="19">B5</strain>
    </source>
</reference>
<dbReference type="PROSITE" id="PS52016">
    <property type="entry name" value="TONB_DEPENDENT_REC_3"/>
    <property type="match status" value="1"/>
</dbReference>
<comment type="subcellular location">
    <subcellularLocation>
        <location evidence="1 14">Cell outer membrane</location>
        <topology evidence="1 14">Multi-pass membrane protein</topology>
    </subcellularLocation>
</comment>
<dbReference type="GO" id="GO:0015891">
    <property type="term" value="P:siderophore transport"/>
    <property type="evidence" value="ECO:0007669"/>
    <property type="project" value="InterPro"/>
</dbReference>
<dbReference type="NCBIfam" id="TIGR01783">
    <property type="entry name" value="TonB-siderophor"/>
    <property type="match status" value="1"/>
</dbReference>
<evidence type="ECO:0000256" key="2">
    <source>
        <dbReference type="ARBA" id="ARBA00009810"/>
    </source>
</evidence>
<organism evidence="19">
    <name type="scientific">Chryseobacterium sp. B5</name>
    <dbReference type="NCBI Taxonomy" id="2050562"/>
    <lineage>
        <taxon>Bacteria</taxon>
        <taxon>Pseudomonadati</taxon>
        <taxon>Bacteroidota</taxon>
        <taxon>Flavobacteriia</taxon>
        <taxon>Flavobacteriales</taxon>
        <taxon>Weeksellaceae</taxon>
        <taxon>Chryseobacterium group</taxon>
        <taxon>Chryseobacterium</taxon>
    </lineage>
</organism>
<evidence type="ECO:0000256" key="16">
    <source>
        <dbReference type="SAM" id="SignalP"/>
    </source>
</evidence>
<dbReference type="InterPro" id="IPR037066">
    <property type="entry name" value="Plug_dom_sf"/>
</dbReference>
<keyword evidence="7 16" id="KW-0732">Signal</keyword>
<evidence type="ECO:0000256" key="14">
    <source>
        <dbReference type="PROSITE-ProRule" id="PRU01360"/>
    </source>
</evidence>
<dbReference type="InterPro" id="IPR036942">
    <property type="entry name" value="Beta-barrel_TonB_sf"/>
</dbReference>
<evidence type="ECO:0000256" key="10">
    <source>
        <dbReference type="ARBA" id="ARBA00023077"/>
    </source>
</evidence>
<evidence type="ECO:0000256" key="8">
    <source>
        <dbReference type="ARBA" id="ARBA00023004"/>
    </source>
</evidence>
<proteinExistence type="inferred from homology"/>
<keyword evidence="8" id="KW-0408">Iron</keyword>
<comment type="caution">
    <text evidence="19">The sequence shown here is derived from an EMBL/GenBank/DDBJ whole genome shotgun (WGS) entry which is preliminary data.</text>
</comment>
<evidence type="ECO:0000256" key="6">
    <source>
        <dbReference type="ARBA" id="ARBA00022692"/>
    </source>
</evidence>
<evidence type="ECO:0000256" key="3">
    <source>
        <dbReference type="ARBA" id="ARBA00022448"/>
    </source>
</evidence>
<keyword evidence="6 14" id="KW-0812">Transmembrane</keyword>
<dbReference type="PANTHER" id="PTHR32552:SF68">
    <property type="entry name" value="FERRICHROME OUTER MEMBRANE TRANSPORTER_PHAGE RECEPTOR"/>
    <property type="match status" value="1"/>
</dbReference>
<dbReference type="Pfam" id="PF00593">
    <property type="entry name" value="TonB_dep_Rec_b-barrel"/>
    <property type="match status" value="1"/>
</dbReference>
<evidence type="ECO:0000256" key="1">
    <source>
        <dbReference type="ARBA" id="ARBA00004571"/>
    </source>
</evidence>
<gene>
    <name evidence="19" type="ORF">CTI11_11285</name>
</gene>
<evidence type="ECO:0000256" key="5">
    <source>
        <dbReference type="ARBA" id="ARBA00022496"/>
    </source>
</evidence>
<feature type="chain" id="PRO_5013728360" evidence="16">
    <location>
        <begin position="35"/>
        <end position="705"/>
    </location>
</feature>
<accession>A0A2G7T7D6</accession>
<feature type="signal peptide" evidence="16">
    <location>
        <begin position="1"/>
        <end position="34"/>
    </location>
</feature>
<dbReference type="InterPro" id="IPR039426">
    <property type="entry name" value="TonB-dep_rcpt-like"/>
</dbReference>
<dbReference type="InterPro" id="IPR012910">
    <property type="entry name" value="Plug_dom"/>
</dbReference>
<evidence type="ECO:0000256" key="4">
    <source>
        <dbReference type="ARBA" id="ARBA00022452"/>
    </source>
</evidence>
<dbReference type="GO" id="GO:0038023">
    <property type="term" value="F:signaling receptor activity"/>
    <property type="evidence" value="ECO:0007669"/>
    <property type="project" value="InterPro"/>
</dbReference>
<evidence type="ECO:0000256" key="15">
    <source>
        <dbReference type="RuleBase" id="RU003357"/>
    </source>
</evidence>
<keyword evidence="10 15" id="KW-0798">TonB box</keyword>
<evidence type="ECO:0000256" key="13">
    <source>
        <dbReference type="ARBA" id="ARBA00023237"/>
    </source>
</evidence>
<evidence type="ECO:0000259" key="17">
    <source>
        <dbReference type="Pfam" id="PF00593"/>
    </source>
</evidence>
<evidence type="ECO:0000313" key="19">
    <source>
        <dbReference type="EMBL" id="PII35824.1"/>
    </source>
</evidence>
<dbReference type="GO" id="GO:0009279">
    <property type="term" value="C:cell outer membrane"/>
    <property type="evidence" value="ECO:0007669"/>
    <property type="project" value="UniProtKB-SubCell"/>
</dbReference>
<dbReference type="EMBL" id="PEKC01000033">
    <property type="protein sequence ID" value="PII35824.1"/>
    <property type="molecule type" value="Genomic_DNA"/>
</dbReference>
<dbReference type="PANTHER" id="PTHR32552">
    <property type="entry name" value="FERRICHROME IRON RECEPTOR-RELATED"/>
    <property type="match status" value="1"/>
</dbReference>
<protein>
    <submittedName>
        <fullName evidence="19">TonB-dependent siderophore receptor</fullName>
    </submittedName>
</protein>
<dbReference type="Gene3D" id="2.170.130.10">
    <property type="entry name" value="TonB-dependent receptor, plug domain"/>
    <property type="match status" value="1"/>
</dbReference>
<evidence type="ECO:0000256" key="9">
    <source>
        <dbReference type="ARBA" id="ARBA00023065"/>
    </source>
</evidence>
<name>A0A2G7T7D6_9FLAO</name>
<feature type="domain" description="TonB-dependent receptor plug" evidence="18">
    <location>
        <begin position="74"/>
        <end position="174"/>
    </location>
</feature>
<sequence length="705" mass="78227">MPSSFHTLPAIAGMPRSCLCLALAGIPVMAFSQAADAPSTQLETVQIQAEKQQNNEDNFVARKTTGVLRSDAPLFETAQSISVVTQRQIEEKQVRSVAEALESVAGVASGSYGRRGWDDFIIRGQISSAQTYVDGLRAQTSTNVLRSEDIFGIGSIEVVKGPTSVGFGLALPGGLVNLTTKRPQAESFSRAGISVGSYGLKEANFDLNYSPDASRKGAFRIVGRASDQNDPTDYVYFKNQYLAGSYNFDLDGRNELSVIASYQHRNYIRNQGIPQNYEKYGRNVFIGEPDRSYEVDSYRLGANYAHYFDNEWVFRQNFALTKGSSLSNSVFAAANARFPLVARQINYQDKQDVNIALDNYLQRNFKFDRVNYELTAGIDMMRERSDYYQRVDNINPFNADNPVYGVTSIKEGKPSHNLTYSQYVGLYLRNTIKIDEKWIVGLNGRHDWTRVEIQDRLAGGSVSNSNTAFTGSASLMYQASEFLAPYVSYSTSFMPVTDAGINGTLLNPEEGKQTELGVKFQALDRRVQGYLAVYDLRRKNVTENDATLGYAVQTGEQTTKGFEAEVVASLTRQWNVSAAYSYIPSARTSQSLTASEIGKRINHVPKNAGSVFTQYYFNPDRLGWNMGAGLRMQGARTAQRGTAFVNLAKYTLLDLNVGYEAKSWGLSLAIKNLLDKDYVQGTTPNAQLLSFGSPRTLMVSARFKY</sequence>
<keyword evidence="9" id="KW-0406">Ion transport</keyword>
<keyword evidence="3 14" id="KW-0813">Transport</keyword>
<comment type="similarity">
    <text evidence="2 14 15">Belongs to the TonB-dependent receptor family.</text>
</comment>
<dbReference type="Gene3D" id="2.40.170.20">
    <property type="entry name" value="TonB-dependent receptor, beta-barrel domain"/>
    <property type="match status" value="1"/>
</dbReference>
<evidence type="ECO:0000259" key="18">
    <source>
        <dbReference type="Pfam" id="PF07715"/>
    </source>
</evidence>
<evidence type="ECO:0000256" key="7">
    <source>
        <dbReference type="ARBA" id="ARBA00022729"/>
    </source>
</evidence>
<keyword evidence="13 14" id="KW-0998">Cell outer membrane</keyword>
<evidence type="ECO:0000256" key="11">
    <source>
        <dbReference type="ARBA" id="ARBA00023136"/>
    </source>
</evidence>